<accession>A0ABU4RYU1</accession>
<organism evidence="1 2">
    <name type="scientific">Gilvimarinus gilvus</name>
    <dbReference type="NCBI Taxonomy" id="3058038"/>
    <lineage>
        <taxon>Bacteria</taxon>
        <taxon>Pseudomonadati</taxon>
        <taxon>Pseudomonadota</taxon>
        <taxon>Gammaproteobacteria</taxon>
        <taxon>Cellvibrionales</taxon>
        <taxon>Cellvibrionaceae</taxon>
        <taxon>Gilvimarinus</taxon>
    </lineage>
</organism>
<gene>
    <name evidence="1" type="ORF">SCD92_05360</name>
</gene>
<dbReference type="Proteomes" id="UP001273505">
    <property type="component" value="Unassembled WGS sequence"/>
</dbReference>
<reference evidence="1 2" key="1">
    <citation type="submission" date="2023-11" db="EMBL/GenBank/DDBJ databases">
        <title>Gilvimarinus fulvus sp. nov., isolated from the surface of Kelp.</title>
        <authorList>
            <person name="Sun Y.Y."/>
            <person name="Gong Y."/>
            <person name="Du Z.J."/>
        </authorList>
    </citation>
    <scope>NUCLEOTIDE SEQUENCE [LARGE SCALE GENOMIC DNA]</scope>
    <source>
        <strain evidence="1 2">SDUM040013</strain>
    </source>
</reference>
<evidence type="ECO:0000313" key="2">
    <source>
        <dbReference type="Proteomes" id="UP001273505"/>
    </source>
</evidence>
<protein>
    <recommendedName>
        <fullName evidence="3">Lipoprotein</fullName>
    </recommendedName>
</protein>
<dbReference type="RefSeq" id="WP_302724020.1">
    <property type="nucleotide sequence ID" value="NZ_JAULRU010000731.1"/>
</dbReference>
<evidence type="ECO:0000313" key="1">
    <source>
        <dbReference type="EMBL" id="MDX6848778.1"/>
    </source>
</evidence>
<evidence type="ECO:0008006" key="3">
    <source>
        <dbReference type="Google" id="ProtNLM"/>
    </source>
</evidence>
<proteinExistence type="predicted"/>
<keyword evidence="2" id="KW-1185">Reference proteome</keyword>
<comment type="caution">
    <text evidence="1">The sequence shown here is derived from an EMBL/GenBank/DDBJ whole genome shotgun (WGS) entry which is preliminary data.</text>
</comment>
<dbReference type="EMBL" id="JAXAFO010000006">
    <property type="protein sequence ID" value="MDX6848778.1"/>
    <property type="molecule type" value="Genomic_DNA"/>
</dbReference>
<dbReference type="PROSITE" id="PS51257">
    <property type="entry name" value="PROKAR_LIPOPROTEIN"/>
    <property type="match status" value="1"/>
</dbReference>
<name>A0ABU4RYU1_9GAMM</name>
<sequence>MNCTKTANHKEAGASKLALAFLLLTVTVVTAGCQNVIGTAQPARLDSPEKSVQQMLQKRVSYALGSNVILSSRALTDSNRLIIDAPRPKSINGHRQGMDLGRPDHFTLWKQGKQCILKHEESEREWVLEDARCIAEK</sequence>